<dbReference type="SMART" id="SM00320">
    <property type="entry name" value="WD40"/>
    <property type="match status" value="12"/>
</dbReference>
<dbReference type="PROSITE" id="PS50294">
    <property type="entry name" value="WD_REPEATS_REGION"/>
    <property type="match status" value="5"/>
</dbReference>
<dbReference type="PANTHER" id="PTHR19853">
    <property type="entry name" value="WD REPEAT CONTAINING PROTEIN 3 WDR3"/>
    <property type="match status" value="1"/>
</dbReference>
<dbReference type="OrthoDB" id="407922at2759"/>
<comment type="caution">
    <text evidence="9">The sequence shown here is derived from an EMBL/GenBank/DDBJ whole genome shotgun (WGS) entry which is preliminary data.</text>
</comment>
<feature type="repeat" description="WD" evidence="6">
    <location>
        <begin position="630"/>
        <end position="671"/>
    </location>
</feature>
<protein>
    <submittedName>
        <fullName evidence="9">WD repeat-containing 3</fullName>
    </submittedName>
</protein>
<dbReference type="Proteomes" id="UP000239649">
    <property type="component" value="Unassembled WGS sequence"/>
</dbReference>
<keyword evidence="4" id="KW-0539">Nucleus</keyword>
<dbReference type="SUPFAM" id="SSF50978">
    <property type="entry name" value="WD40 repeat-like"/>
    <property type="match status" value="2"/>
</dbReference>
<feature type="region of interest" description="Disordered" evidence="7">
    <location>
        <begin position="814"/>
        <end position="841"/>
    </location>
</feature>
<dbReference type="PRINTS" id="PR00320">
    <property type="entry name" value="GPROTEINBRPT"/>
</dbReference>
<dbReference type="PANTHER" id="PTHR19853:SF0">
    <property type="entry name" value="WD REPEAT-CONTAINING PROTEIN 3"/>
    <property type="match status" value="1"/>
</dbReference>
<feature type="repeat" description="WD" evidence="6">
    <location>
        <begin position="69"/>
        <end position="103"/>
    </location>
</feature>
<dbReference type="InterPro" id="IPR051570">
    <property type="entry name" value="TBC1_cilium_biogenesis"/>
</dbReference>
<evidence type="ECO:0000313" key="10">
    <source>
        <dbReference type="Proteomes" id="UP000239649"/>
    </source>
</evidence>
<dbReference type="InterPro" id="IPR036322">
    <property type="entry name" value="WD40_repeat_dom_sf"/>
</dbReference>
<dbReference type="GO" id="GO:0032040">
    <property type="term" value="C:small-subunit processome"/>
    <property type="evidence" value="ECO:0007669"/>
    <property type="project" value="TreeGrafter"/>
</dbReference>
<dbReference type="Gene3D" id="2.130.10.10">
    <property type="entry name" value="YVTN repeat-like/Quinoprotein amine dehydrogenase"/>
    <property type="match status" value="3"/>
</dbReference>
<dbReference type="InterPro" id="IPR001680">
    <property type="entry name" value="WD40_rpt"/>
</dbReference>
<feature type="repeat" description="WD" evidence="6">
    <location>
        <begin position="714"/>
        <end position="746"/>
    </location>
</feature>
<feature type="repeat" description="WD" evidence="6">
    <location>
        <begin position="146"/>
        <end position="197"/>
    </location>
</feature>
<evidence type="ECO:0000313" key="9">
    <source>
        <dbReference type="EMBL" id="PSC71246.1"/>
    </source>
</evidence>
<evidence type="ECO:0000256" key="7">
    <source>
        <dbReference type="SAM" id="MobiDB-lite"/>
    </source>
</evidence>
<dbReference type="FunFam" id="2.130.10.10:FF:000178">
    <property type="entry name" value="WD repeat domain 3"/>
    <property type="match status" value="1"/>
</dbReference>
<accession>A0A2P6VAW5</accession>
<name>A0A2P6VAW5_9CHLO</name>
<dbReference type="STRING" id="554055.A0A2P6VAW5"/>
<dbReference type="InterPro" id="IPR019775">
    <property type="entry name" value="WD40_repeat_CS"/>
</dbReference>
<evidence type="ECO:0000256" key="3">
    <source>
        <dbReference type="ARBA" id="ARBA00022737"/>
    </source>
</evidence>
<dbReference type="GO" id="GO:0030490">
    <property type="term" value="P:maturation of SSU-rRNA"/>
    <property type="evidence" value="ECO:0007669"/>
    <property type="project" value="TreeGrafter"/>
</dbReference>
<evidence type="ECO:0000259" key="8">
    <source>
        <dbReference type="Pfam" id="PF04003"/>
    </source>
</evidence>
<comment type="subcellular location">
    <subcellularLocation>
        <location evidence="1">Nucleus</location>
        <location evidence="1">Nucleolus</location>
    </subcellularLocation>
</comment>
<evidence type="ECO:0000256" key="1">
    <source>
        <dbReference type="ARBA" id="ARBA00004604"/>
    </source>
</evidence>
<dbReference type="PROSITE" id="PS00678">
    <property type="entry name" value="WD_REPEATS_1"/>
    <property type="match status" value="2"/>
</dbReference>
<feature type="repeat" description="WD" evidence="6">
    <location>
        <begin position="535"/>
        <end position="567"/>
    </location>
</feature>
<feature type="compositionally biased region" description="Acidic residues" evidence="7">
    <location>
        <begin position="355"/>
        <end position="366"/>
    </location>
</feature>
<feature type="region of interest" description="Disordered" evidence="7">
    <location>
        <begin position="324"/>
        <end position="368"/>
    </location>
</feature>
<comment type="similarity">
    <text evidence="5">Belongs to the WD repeat WDR3/UTP12 family.</text>
</comment>
<sequence>MVKAYLRYELAGTWGVVASSNCNVVYDRGGRYLLTGALENVAVWNVKQAALVKTLVPPISQSGKVAGEVTQIAASPTANQIAVGYADGTIRLWDLDAGECTATFSGHRKEVSALRFSRTGALLASGSKDTDVVVWDVAGEAGLYRLRGHRGQVTDVVFVEGGAGGQAGASGARRLVSASKDELVKVWDLDTQHCCQTVVAHRGEVWSLDIDPSETRLATGGADAELRIFTINPEAGQGGAAGVAAMDADGGGSDAEGERQAAGQQPPVGSSGGADVLVPMGSVRRQAPDRAETVRYAAVPGARGGVLLTCQSAGKVTEVYRVRSDAEASKKMKRRRRRRREKAEKRAAAGAAGEAAEEADDPEEEERLMASDELELLAALRSKHKARSCAVCPPAAAGGRRAGAGGFIASLVLSMANNSLELWDVSEGGAAAAAGGDGGGGAAGTAEKAQTVDLAGHRSDVRALALASDDSICLSASNNSVKVWNPRSGACLRTMESGYGLCALFAPGNRHAVVGNKEGRLEIFDVGTSSRIAAVDAHTGPVWSLAALPDGSGFVSGSADHDIKFWEWGVGPSPDTGAQQLAISHTRTLKMTDDVLCVRISPNGKLLAASLLDATVRVFFADSLKFFLSLYGHKLPVLSMDISTDSTLLVTGSADKNIKVWGLDFGDCHRSLFAHADSVMAVAFVPNTHYVFTAGKDKVIKYWDVDKFEQLLVLEGHHAEVWCLAVGSLGDLVVSGSHDRSLRRWERTDEPFFVEEEKEKRLESLFEADLEAADRAPLGQEAPGEEGAVGAAGRKTLETVSAADEIIEALDLAGDEEERTKEYEEDKARNPAAKPPAPNPLLLGATPSAHVLRSVARVRAAELEQALLMLPFTDALRLMGYLVGWLQQGTQVELLTRVATLLLRLHMQQLMGTPAARPLLLDLQTLLRQRVQGMKDTMGFNLAAMQMLQRSLRERKGQPGGGDAGAAAAALLPLKRKAAAAAAQ</sequence>
<evidence type="ECO:0000256" key="4">
    <source>
        <dbReference type="ARBA" id="ARBA00023242"/>
    </source>
</evidence>
<evidence type="ECO:0000256" key="2">
    <source>
        <dbReference type="ARBA" id="ARBA00022574"/>
    </source>
</evidence>
<evidence type="ECO:0000256" key="6">
    <source>
        <dbReference type="PROSITE-ProRule" id="PRU00221"/>
    </source>
</evidence>
<dbReference type="InterPro" id="IPR007148">
    <property type="entry name" value="SSU_processome_Utp12"/>
</dbReference>
<dbReference type="Pfam" id="PF04003">
    <property type="entry name" value="Utp12"/>
    <property type="match status" value="1"/>
</dbReference>
<dbReference type="InterPro" id="IPR015943">
    <property type="entry name" value="WD40/YVTN_repeat-like_dom_sf"/>
</dbReference>
<keyword evidence="3" id="KW-0677">Repeat</keyword>
<feature type="repeat" description="WD" evidence="6">
    <location>
        <begin position="672"/>
        <end position="713"/>
    </location>
</feature>
<dbReference type="CDD" id="cd00200">
    <property type="entry name" value="WD40"/>
    <property type="match status" value="2"/>
</dbReference>
<dbReference type="EMBL" id="LHPF02000015">
    <property type="protein sequence ID" value="PSC71246.1"/>
    <property type="molecule type" value="Genomic_DNA"/>
</dbReference>
<feature type="repeat" description="WD" evidence="6">
    <location>
        <begin position="454"/>
        <end position="494"/>
    </location>
</feature>
<feature type="region of interest" description="Disordered" evidence="7">
    <location>
        <begin position="247"/>
        <end position="274"/>
    </location>
</feature>
<feature type="repeat" description="WD" evidence="6">
    <location>
        <begin position="104"/>
        <end position="137"/>
    </location>
</feature>
<feature type="domain" description="Small-subunit processome Utp12" evidence="8">
    <location>
        <begin position="848"/>
        <end position="950"/>
    </location>
</feature>
<dbReference type="FunFam" id="2.130.10.10:FF:000157">
    <property type="entry name" value="WD repeat domain 3"/>
    <property type="match status" value="1"/>
</dbReference>
<dbReference type="GO" id="GO:0034388">
    <property type="term" value="C:Pwp2p-containing subcomplex of 90S preribosome"/>
    <property type="evidence" value="ECO:0007669"/>
    <property type="project" value="TreeGrafter"/>
</dbReference>
<keyword evidence="2 6" id="KW-0853">WD repeat</keyword>
<dbReference type="PROSITE" id="PS50082">
    <property type="entry name" value="WD_REPEATS_2"/>
    <property type="match status" value="9"/>
</dbReference>
<proteinExistence type="inferred from homology"/>
<dbReference type="Pfam" id="PF25173">
    <property type="entry name" value="Beta-prop_WDR3_1st"/>
    <property type="match status" value="1"/>
</dbReference>
<reference evidence="9 10" key="1">
    <citation type="journal article" date="2018" name="Plant J.">
        <title>Genome sequences of Chlorella sorokiniana UTEX 1602 and Micractinium conductrix SAG 241.80: implications to maltose excretion by a green alga.</title>
        <authorList>
            <person name="Arriola M.B."/>
            <person name="Velmurugan N."/>
            <person name="Zhang Y."/>
            <person name="Plunkett M.H."/>
            <person name="Hondzo H."/>
            <person name="Barney B.M."/>
        </authorList>
    </citation>
    <scope>NUCLEOTIDE SEQUENCE [LARGE SCALE GENOMIC DNA]</scope>
    <source>
        <strain evidence="9 10">SAG 241.80</strain>
    </source>
</reference>
<keyword evidence="10" id="KW-1185">Reference proteome</keyword>
<dbReference type="AlphaFoldDB" id="A0A2P6VAW5"/>
<feature type="repeat" description="WD" evidence="6">
    <location>
        <begin position="198"/>
        <end position="232"/>
    </location>
</feature>
<gene>
    <name evidence="9" type="ORF">C2E20_5328</name>
</gene>
<feature type="compositionally biased region" description="Basic and acidic residues" evidence="7">
    <location>
        <begin position="818"/>
        <end position="829"/>
    </location>
</feature>
<dbReference type="Pfam" id="PF25172">
    <property type="entry name" value="Beta-prop_WDR3_2nd"/>
    <property type="match status" value="1"/>
</dbReference>
<feature type="compositionally biased region" description="Basic residues" evidence="7">
    <location>
        <begin position="331"/>
        <end position="340"/>
    </location>
</feature>
<evidence type="ECO:0000256" key="5">
    <source>
        <dbReference type="ARBA" id="ARBA00038229"/>
    </source>
</evidence>
<organism evidence="9 10">
    <name type="scientific">Micractinium conductrix</name>
    <dbReference type="NCBI Taxonomy" id="554055"/>
    <lineage>
        <taxon>Eukaryota</taxon>
        <taxon>Viridiplantae</taxon>
        <taxon>Chlorophyta</taxon>
        <taxon>core chlorophytes</taxon>
        <taxon>Trebouxiophyceae</taxon>
        <taxon>Chlorellales</taxon>
        <taxon>Chlorellaceae</taxon>
        <taxon>Chlorella clade</taxon>
        <taxon>Micractinium</taxon>
    </lineage>
</organism>
<dbReference type="GO" id="GO:0030515">
    <property type="term" value="F:snoRNA binding"/>
    <property type="evidence" value="ECO:0007669"/>
    <property type="project" value="TreeGrafter"/>
</dbReference>
<dbReference type="InterPro" id="IPR020472">
    <property type="entry name" value="WD40_PAC1"/>
</dbReference>